<dbReference type="Proteomes" id="UP000618240">
    <property type="component" value="Unassembled WGS sequence"/>
</dbReference>
<proteinExistence type="predicted"/>
<accession>A0ABS7ZZW0</accession>
<gene>
    <name evidence="2" type="ORF">JI747_007785</name>
</gene>
<comment type="caution">
    <text evidence="2">The sequence shown here is derived from an EMBL/GenBank/DDBJ whole genome shotgun (WGS) entry which is preliminary data.</text>
</comment>
<dbReference type="PROSITE" id="PS51257">
    <property type="entry name" value="PROKAR_LIPOPROTEIN"/>
    <property type="match status" value="1"/>
</dbReference>
<name>A0ABS7ZZW0_9FLAO</name>
<evidence type="ECO:0000313" key="2">
    <source>
        <dbReference type="EMBL" id="MCA6067075.1"/>
    </source>
</evidence>
<sequence>MVKTVYFNLVFVLALSVLSCKADEKNFEKFSIDKNLSQNDTIKLLSKYPEIKLFSNEKIESKTRTAYIVQHAGILPMDNYKCSASLKNDTLQILLNNNNGYFGNGISIKVFENSFLINDIDPKTLHGEVKFVKTMPLHQKLIVNKSNFKKNDSIYGFIDYKTKVDSFNKTFRGYFKALIK</sequence>
<dbReference type="EMBL" id="JAERSE020000002">
    <property type="protein sequence ID" value="MCA6067075.1"/>
    <property type="molecule type" value="Genomic_DNA"/>
</dbReference>
<keyword evidence="1" id="KW-0732">Signal</keyword>
<evidence type="ECO:0000256" key="1">
    <source>
        <dbReference type="SAM" id="SignalP"/>
    </source>
</evidence>
<reference evidence="2 3" key="1">
    <citation type="submission" date="2021-09" db="EMBL/GenBank/DDBJ databases">
        <title>Genome sequencing and assembly of Chryseobacterium sp. RG1.</title>
        <authorList>
            <person name="Chhetri G."/>
        </authorList>
    </citation>
    <scope>NUCLEOTIDE SEQUENCE [LARGE SCALE GENOMIC DNA]</scope>
    <source>
        <strain evidence="2 3">RG1</strain>
    </source>
</reference>
<protein>
    <recommendedName>
        <fullName evidence="4">Lipoprotein</fullName>
    </recommendedName>
</protein>
<feature type="signal peptide" evidence="1">
    <location>
        <begin position="1"/>
        <end position="22"/>
    </location>
</feature>
<evidence type="ECO:0008006" key="4">
    <source>
        <dbReference type="Google" id="ProtNLM"/>
    </source>
</evidence>
<evidence type="ECO:0000313" key="3">
    <source>
        <dbReference type="Proteomes" id="UP000618240"/>
    </source>
</evidence>
<dbReference type="RefSeq" id="WP_225687479.1">
    <property type="nucleotide sequence ID" value="NZ_JAERSE020000002.1"/>
</dbReference>
<organism evidence="2 3">
    <name type="scientific">Chryseobacterium tagetis</name>
    <dbReference type="NCBI Taxonomy" id="2801334"/>
    <lineage>
        <taxon>Bacteria</taxon>
        <taxon>Pseudomonadati</taxon>
        <taxon>Bacteroidota</taxon>
        <taxon>Flavobacteriia</taxon>
        <taxon>Flavobacteriales</taxon>
        <taxon>Weeksellaceae</taxon>
        <taxon>Chryseobacterium group</taxon>
        <taxon>Chryseobacterium</taxon>
    </lineage>
</organism>
<feature type="chain" id="PRO_5045641241" description="Lipoprotein" evidence="1">
    <location>
        <begin position="23"/>
        <end position="180"/>
    </location>
</feature>
<keyword evidence="3" id="KW-1185">Reference proteome</keyword>